<keyword evidence="3 6" id="KW-0812">Transmembrane</keyword>
<keyword evidence="5 6" id="KW-0472">Membrane</keyword>
<dbReference type="PANTHER" id="PTHR23291">
    <property type="entry name" value="BAX INHIBITOR-RELATED"/>
    <property type="match status" value="1"/>
</dbReference>
<organism evidence="7 8">
    <name type="scientific">Tissierella simiarum</name>
    <dbReference type="NCBI Taxonomy" id="2841534"/>
    <lineage>
        <taxon>Bacteria</taxon>
        <taxon>Bacillati</taxon>
        <taxon>Bacillota</taxon>
        <taxon>Tissierellia</taxon>
        <taxon>Tissierellales</taxon>
        <taxon>Tissierellaceae</taxon>
        <taxon>Tissierella</taxon>
    </lineage>
</organism>
<feature type="transmembrane region" description="Helical" evidence="6">
    <location>
        <begin position="205"/>
        <end position="227"/>
    </location>
</feature>
<keyword evidence="8" id="KW-1185">Reference proteome</keyword>
<dbReference type="Proteomes" id="UP000749471">
    <property type="component" value="Unassembled WGS sequence"/>
</dbReference>
<dbReference type="EMBL" id="JAHLPM010000001">
    <property type="protein sequence ID" value="MBU5436557.1"/>
    <property type="molecule type" value="Genomic_DNA"/>
</dbReference>
<dbReference type="RefSeq" id="WP_216515863.1">
    <property type="nucleotide sequence ID" value="NZ_JAHLPM010000001.1"/>
</dbReference>
<feature type="transmembrane region" description="Helical" evidence="6">
    <location>
        <begin position="46"/>
        <end position="71"/>
    </location>
</feature>
<proteinExistence type="inferred from homology"/>
<dbReference type="PANTHER" id="PTHR23291:SF50">
    <property type="entry name" value="PROTEIN LIFEGUARD 4"/>
    <property type="match status" value="1"/>
</dbReference>
<evidence type="ECO:0000256" key="4">
    <source>
        <dbReference type="ARBA" id="ARBA00022989"/>
    </source>
</evidence>
<dbReference type="InterPro" id="IPR006214">
    <property type="entry name" value="Bax_inhibitor_1-related"/>
</dbReference>
<dbReference type="Pfam" id="PF01027">
    <property type="entry name" value="Bax1-I"/>
    <property type="match status" value="1"/>
</dbReference>
<keyword evidence="4 6" id="KW-1133">Transmembrane helix</keyword>
<gene>
    <name evidence="7" type="ORF">KQI42_00975</name>
</gene>
<feature type="transmembrane region" description="Helical" evidence="6">
    <location>
        <begin position="165"/>
        <end position="184"/>
    </location>
</feature>
<evidence type="ECO:0000256" key="6">
    <source>
        <dbReference type="RuleBase" id="RU004379"/>
    </source>
</evidence>
<feature type="transmembrane region" description="Helical" evidence="6">
    <location>
        <begin position="20"/>
        <end position="40"/>
    </location>
</feature>
<accession>A0ABS6E189</accession>
<comment type="caution">
    <text evidence="7">The sequence shown here is derived from an EMBL/GenBank/DDBJ whole genome shotgun (WGS) entry which is preliminary data.</text>
</comment>
<feature type="transmembrane region" description="Helical" evidence="6">
    <location>
        <begin position="141"/>
        <end position="159"/>
    </location>
</feature>
<feature type="transmembrane region" description="Helical" evidence="6">
    <location>
        <begin position="83"/>
        <end position="104"/>
    </location>
</feature>
<sequence length="232" mass="25999">MNLQTMDLNNVEERQRKFILRVYLWMAVALSITGITAKITVSSYNILMFIFSSDVVFYGLIFGELALVAFLSRRINRMSLSTASLAFIIYSVVNGLTLSSIFLLYTYESIAAAFIITAGTFVVMSIYGYVTKNDLTKVGNICLMALFGMIIASLVNMLMGSQTVSWVISYIGVLIFIGLISYDTQKLKSMCATGFYDESIEKKSAIIGALSLYLDFINLFLIILRLLSRRRD</sequence>
<protein>
    <submittedName>
        <fullName evidence="7">Bax inhibitor-1/YccA family protein</fullName>
    </submittedName>
</protein>
<dbReference type="CDD" id="cd10432">
    <property type="entry name" value="BI-1-like_bacterial"/>
    <property type="match status" value="1"/>
</dbReference>
<name>A0ABS6E189_9FIRM</name>
<evidence type="ECO:0000313" key="8">
    <source>
        <dbReference type="Proteomes" id="UP000749471"/>
    </source>
</evidence>
<reference evidence="7 8" key="1">
    <citation type="submission" date="2021-06" db="EMBL/GenBank/DDBJ databases">
        <authorList>
            <person name="Sun Q."/>
            <person name="Li D."/>
        </authorList>
    </citation>
    <scope>NUCLEOTIDE SEQUENCE [LARGE SCALE GENOMIC DNA]</scope>
    <source>
        <strain evidence="7 8">MSJ-40</strain>
    </source>
</reference>
<comment type="similarity">
    <text evidence="2 6">Belongs to the BI1 family.</text>
</comment>
<evidence type="ECO:0000256" key="3">
    <source>
        <dbReference type="ARBA" id="ARBA00022692"/>
    </source>
</evidence>
<evidence type="ECO:0000256" key="2">
    <source>
        <dbReference type="ARBA" id="ARBA00010350"/>
    </source>
</evidence>
<evidence type="ECO:0000313" key="7">
    <source>
        <dbReference type="EMBL" id="MBU5436557.1"/>
    </source>
</evidence>
<comment type="subcellular location">
    <subcellularLocation>
        <location evidence="1">Membrane</location>
        <topology evidence="1">Multi-pass membrane protein</topology>
    </subcellularLocation>
</comment>
<evidence type="ECO:0000256" key="5">
    <source>
        <dbReference type="ARBA" id="ARBA00023136"/>
    </source>
</evidence>
<evidence type="ECO:0000256" key="1">
    <source>
        <dbReference type="ARBA" id="ARBA00004141"/>
    </source>
</evidence>
<feature type="transmembrane region" description="Helical" evidence="6">
    <location>
        <begin position="110"/>
        <end position="129"/>
    </location>
</feature>